<dbReference type="Gene3D" id="2.60.420.10">
    <property type="entry name" value="Maltose phosphorylase, domain 3"/>
    <property type="match status" value="1"/>
</dbReference>
<reference evidence="5" key="1">
    <citation type="journal article" date="2013" name="PLoS ONE">
        <title>Metagenomic insights into the carbohydrate-active enzymes carried by the microorganisms adhering to solid digesta in the rumen of cows.</title>
        <authorList>
            <person name="Wang L."/>
            <person name="Hatem A."/>
            <person name="Catalyurek U.V."/>
            <person name="Morrison M."/>
            <person name="Yu Z."/>
        </authorList>
    </citation>
    <scope>NUCLEOTIDE SEQUENCE</scope>
</reference>
<sequence length="840" mass="95200">MGTGLSDLKTGSSDQGTALFLWLHVNVCCDKMATDAYQRNQEEHNMQYGYFDEKAREYVITNPNTPAPWANYLGSPEYGAIVTQNAGGYSFVKSGAAGRILRYTFNQFDEPGRYIYLRDEETGDFWSASWRPVCKPLEEYRTECHHGTSYTEIVSEYNGIRSRTLYYVPMGATHEVWRISLENLTDRERKVSVFGYAEFTTESLYTQDLVNMQYTQFITKTEFHDSFILEQINEFNYPRPDGTTGRERFFGLAGVPVNSYTGRREQFLGRNHFDRPQAVLDGKCDNSLNYNANPCGALQFSITLKPGEKQTAAFLLGQKTVFEAKDIIDRYAMTEKTVDTELQELIAYWHGELENLKVSTPDKHFDAMINTWNAFQCFTTFVWSRAASLVYCGERNGYGYRDTVQDIQGIMHLDPELARKQLTFMLSAQVHHGAGLPLVKFTHNAGHEDTPEQESYVKATGHPSYRADDALWLFPTVYKYIAETGNTAYLDEVIPFADKDSGTVREHLKRAIHFSMTHLGPHGMPAGLHADWNDCLVLGDQGESTFVAFQLYYALNIMKEFCEKEPDYVKYLDETAAKLLKILNDLCFEDDRFIRGFRDTGDIIGSKKDNEAAMWLNPQSWAVISRAATPEQADIILNTANEKLNTPYGLELMQPSYRYEYFEGARMRLFNPGTKENGGIFCQPQGWAILAEALRGHGNRAFSYYEESSPASFNDDADRRVIEPYVHGQFIEGHESPFAGRSHVHWLTGTASTVMVGCVEGILGLRPTTKGIEICPAIPSKWDGFTMEKVFRGKKLHITVDNSAHKEGNPSRIILNGEERAAGLIPDSDLEAENKITVIM</sequence>
<dbReference type="AlphaFoldDB" id="W0FMF6"/>
<dbReference type="Pfam" id="PF06165">
    <property type="entry name" value="GH94_b-supersand"/>
    <property type="match status" value="1"/>
</dbReference>
<dbReference type="EMBL" id="KC246786">
    <property type="protein sequence ID" value="AHF24175.1"/>
    <property type="molecule type" value="Genomic_DNA"/>
</dbReference>
<dbReference type="SUPFAM" id="SSF48208">
    <property type="entry name" value="Six-hairpin glycosidases"/>
    <property type="match status" value="1"/>
</dbReference>
<evidence type="ECO:0000256" key="1">
    <source>
        <dbReference type="ARBA" id="ARBA00022676"/>
    </source>
</evidence>
<dbReference type="PANTHER" id="PTHR37469">
    <property type="entry name" value="CELLOBIONIC ACID PHOSPHORYLASE-RELATED"/>
    <property type="match status" value="1"/>
</dbReference>
<feature type="domain" description="Glycosyl hydrolase 94 supersandwich" evidence="3">
    <location>
        <begin position="56"/>
        <end position="332"/>
    </location>
</feature>
<dbReference type="SUPFAM" id="SSF74650">
    <property type="entry name" value="Galactose mutarotase-like"/>
    <property type="match status" value="1"/>
</dbReference>
<dbReference type="InterPro" id="IPR033432">
    <property type="entry name" value="GH94_catalytic"/>
</dbReference>
<dbReference type="CDD" id="cd11755">
    <property type="entry name" value="GH94N_ChBP_like"/>
    <property type="match status" value="1"/>
</dbReference>
<dbReference type="InterPro" id="IPR008928">
    <property type="entry name" value="6-hairpin_glycosidase_sf"/>
</dbReference>
<accession>W0FMF6</accession>
<dbReference type="Pfam" id="PF17167">
    <property type="entry name" value="Glyco_hydro_94"/>
    <property type="match status" value="1"/>
</dbReference>
<evidence type="ECO:0000313" key="5">
    <source>
        <dbReference type="EMBL" id="AHF24175.1"/>
    </source>
</evidence>
<dbReference type="InterPro" id="IPR037828">
    <property type="entry name" value="GH94N_ChBP"/>
</dbReference>
<dbReference type="SMART" id="SM01068">
    <property type="entry name" value="CBM_X"/>
    <property type="match status" value="1"/>
</dbReference>
<dbReference type="InterPro" id="IPR037018">
    <property type="entry name" value="GH65_N"/>
</dbReference>
<dbReference type="GO" id="GO:0030246">
    <property type="term" value="F:carbohydrate binding"/>
    <property type="evidence" value="ECO:0007669"/>
    <property type="project" value="InterPro"/>
</dbReference>
<dbReference type="InterPro" id="IPR011013">
    <property type="entry name" value="Gal_mutarotase_sf_dom"/>
</dbReference>
<dbReference type="Gene3D" id="2.70.98.40">
    <property type="entry name" value="Glycoside hydrolase, family 65, N-terminal domain"/>
    <property type="match status" value="1"/>
</dbReference>
<evidence type="ECO:0000259" key="4">
    <source>
        <dbReference type="Pfam" id="PF17167"/>
    </source>
</evidence>
<dbReference type="InterPro" id="IPR052047">
    <property type="entry name" value="GH94_Enzymes"/>
</dbReference>
<dbReference type="GO" id="GO:0016757">
    <property type="term" value="F:glycosyltransferase activity"/>
    <property type="evidence" value="ECO:0007669"/>
    <property type="project" value="UniProtKB-KW"/>
</dbReference>
<protein>
    <submittedName>
        <fullName evidence="5">Chitobiose phosphorylase</fullName>
    </submittedName>
</protein>
<organism evidence="5">
    <name type="scientific">uncultured bacterium Contig1831</name>
    <dbReference type="NCBI Taxonomy" id="1393521"/>
    <lineage>
        <taxon>Bacteria</taxon>
        <taxon>environmental samples</taxon>
    </lineage>
</organism>
<dbReference type="InterPro" id="IPR012341">
    <property type="entry name" value="6hp_glycosidase-like_sf"/>
</dbReference>
<evidence type="ECO:0000259" key="3">
    <source>
        <dbReference type="Pfam" id="PF06165"/>
    </source>
</evidence>
<dbReference type="PANTHER" id="PTHR37469:SF3">
    <property type="entry name" value="PUTATIVE-RELATED"/>
    <property type="match status" value="1"/>
</dbReference>
<evidence type="ECO:0000256" key="2">
    <source>
        <dbReference type="ARBA" id="ARBA00022679"/>
    </source>
</evidence>
<keyword evidence="2" id="KW-0808">Transferase</keyword>
<keyword evidence="1" id="KW-0328">Glycosyltransferase</keyword>
<dbReference type="Gene3D" id="1.50.10.10">
    <property type="match status" value="1"/>
</dbReference>
<dbReference type="InterPro" id="IPR010383">
    <property type="entry name" value="Glyco_hydrolase_94_b-supersand"/>
</dbReference>
<proteinExistence type="predicted"/>
<feature type="domain" description="Glycosyl hydrolase 94 catalytic" evidence="4">
    <location>
        <begin position="348"/>
        <end position="764"/>
    </location>
</feature>
<name>W0FMF6_9BACT</name>
<dbReference type="GO" id="GO:0005975">
    <property type="term" value="P:carbohydrate metabolic process"/>
    <property type="evidence" value="ECO:0007669"/>
    <property type="project" value="InterPro"/>
</dbReference>